<keyword evidence="2" id="KW-0723">Serine/threonine-protein kinase</keyword>
<keyword evidence="5 8" id="KW-0418">Kinase</keyword>
<evidence type="ECO:0000256" key="3">
    <source>
        <dbReference type="ARBA" id="ARBA00022679"/>
    </source>
</evidence>
<dbReference type="SUPFAM" id="SSF55781">
    <property type="entry name" value="GAF domain-like"/>
    <property type="match status" value="1"/>
</dbReference>
<evidence type="ECO:0000256" key="1">
    <source>
        <dbReference type="ARBA" id="ARBA00012513"/>
    </source>
</evidence>
<reference evidence="8" key="1">
    <citation type="submission" date="2022-10" db="EMBL/GenBank/DDBJ databases">
        <title>The WGS of Solirubrobacter ginsenosidimutans DSM 21036.</title>
        <authorList>
            <person name="Jiang Z."/>
        </authorList>
    </citation>
    <scope>NUCLEOTIDE SEQUENCE</scope>
    <source>
        <strain evidence="8">DSM 21036</strain>
    </source>
</reference>
<dbReference type="PROSITE" id="PS00108">
    <property type="entry name" value="PROTEIN_KINASE_ST"/>
    <property type="match status" value="1"/>
</dbReference>
<evidence type="ECO:0000256" key="5">
    <source>
        <dbReference type="ARBA" id="ARBA00022777"/>
    </source>
</evidence>
<accession>A0A9X3S0A5</accession>
<dbReference type="Proteomes" id="UP001149140">
    <property type="component" value="Unassembled WGS sequence"/>
</dbReference>
<feature type="domain" description="Protein kinase" evidence="7">
    <location>
        <begin position="1"/>
        <end position="244"/>
    </location>
</feature>
<keyword evidence="6" id="KW-0067">ATP-binding</keyword>
<dbReference type="GO" id="GO:0004674">
    <property type="term" value="F:protein serine/threonine kinase activity"/>
    <property type="evidence" value="ECO:0007669"/>
    <property type="project" value="UniProtKB-KW"/>
</dbReference>
<evidence type="ECO:0000259" key="7">
    <source>
        <dbReference type="PROSITE" id="PS50011"/>
    </source>
</evidence>
<dbReference type="InterPro" id="IPR011009">
    <property type="entry name" value="Kinase-like_dom_sf"/>
</dbReference>
<dbReference type="EC" id="2.7.11.1" evidence="1"/>
<evidence type="ECO:0000313" key="8">
    <source>
        <dbReference type="EMBL" id="MDA0159827.1"/>
    </source>
</evidence>
<dbReference type="AlphaFoldDB" id="A0A9X3S0A5"/>
<dbReference type="Pfam" id="PF00069">
    <property type="entry name" value="Pkinase"/>
    <property type="match status" value="1"/>
</dbReference>
<dbReference type="SMART" id="SM00220">
    <property type="entry name" value="S_TKc"/>
    <property type="match status" value="1"/>
</dbReference>
<dbReference type="PANTHER" id="PTHR43289:SF6">
    <property type="entry name" value="SERINE_THREONINE-PROTEIN KINASE NEKL-3"/>
    <property type="match status" value="1"/>
</dbReference>
<name>A0A9X3S0A5_9ACTN</name>
<proteinExistence type="predicted"/>
<dbReference type="Gene3D" id="3.30.450.40">
    <property type="match status" value="1"/>
</dbReference>
<protein>
    <recommendedName>
        <fullName evidence="1">non-specific serine/threonine protein kinase</fullName>
        <ecNumber evidence="1">2.7.11.1</ecNumber>
    </recommendedName>
</protein>
<dbReference type="PROSITE" id="PS50011">
    <property type="entry name" value="PROTEIN_KINASE_DOM"/>
    <property type="match status" value="1"/>
</dbReference>
<dbReference type="PANTHER" id="PTHR43289">
    <property type="entry name" value="MITOGEN-ACTIVATED PROTEIN KINASE KINASE KINASE 20-RELATED"/>
    <property type="match status" value="1"/>
</dbReference>
<dbReference type="InterPro" id="IPR008271">
    <property type="entry name" value="Ser/Thr_kinase_AS"/>
</dbReference>
<dbReference type="SUPFAM" id="SSF56112">
    <property type="entry name" value="Protein kinase-like (PK-like)"/>
    <property type="match status" value="1"/>
</dbReference>
<dbReference type="SMART" id="SM00065">
    <property type="entry name" value="GAF"/>
    <property type="match status" value="1"/>
</dbReference>
<sequence>MVEWISGGGMGAVYHGRRLSDGADVALKLLHDERHAARLESEARLLSRLRHPRVARVLDDRSHGARRCLVTELVHGPSLARLLEQRGPLPVAEALEYVRQLCEALAYVHAQQVVHRDVKPANVVLGERGVVLVDFGIARDLRGSGSGGATGAIGTPGFMAPEVLAGGTVSPRTDVFGVAATLWTLVVGKPPRFLEPTLLCERADGVDRTVAEAVRAGLEPDPYLRLPSVRAFAGALGAGLEPARLESPRVLETIVRSAAGVFHAAAASIALFDRAAGDLVYECSWGPGAEAVVGMRLPLGTGIAGAVLAAGEPEAIPSCRTDPRFARQVAASTGYVPGTMLVVPLRRRSAPFGIVQVLRDGAAFGPGDIERGSAFVNLALATLDADAGETLTGGS</sequence>
<dbReference type="CDD" id="cd14014">
    <property type="entry name" value="STKc_PknB_like"/>
    <property type="match status" value="1"/>
</dbReference>
<dbReference type="EMBL" id="JAPDOD010000003">
    <property type="protein sequence ID" value="MDA0159827.1"/>
    <property type="molecule type" value="Genomic_DNA"/>
</dbReference>
<dbReference type="Pfam" id="PF01590">
    <property type="entry name" value="GAF"/>
    <property type="match status" value="1"/>
</dbReference>
<dbReference type="Gene3D" id="1.10.510.10">
    <property type="entry name" value="Transferase(Phosphotransferase) domain 1"/>
    <property type="match status" value="1"/>
</dbReference>
<gene>
    <name evidence="8" type="ORF">OM076_06105</name>
</gene>
<dbReference type="GO" id="GO:0005524">
    <property type="term" value="F:ATP binding"/>
    <property type="evidence" value="ECO:0007669"/>
    <property type="project" value="UniProtKB-KW"/>
</dbReference>
<dbReference type="InterPro" id="IPR003018">
    <property type="entry name" value="GAF"/>
</dbReference>
<dbReference type="InterPro" id="IPR029016">
    <property type="entry name" value="GAF-like_dom_sf"/>
</dbReference>
<evidence type="ECO:0000256" key="6">
    <source>
        <dbReference type="ARBA" id="ARBA00022840"/>
    </source>
</evidence>
<keyword evidence="9" id="KW-1185">Reference proteome</keyword>
<keyword evidence="4" id="KW-0547">Nucleotide-binding</keyword>
<organism evidence="8 9">
    <name type="scientific">Solirubrobacter ginsenosidimutans</name>
    <dbReference type="NCBI Taxonomy" id="490573"/>
    <lineage>
        <taxon>Bacteria</taxon>
        <taxon>Bacillati</taxon>
        <taxon>Actinomycetota</taxon>
        <taxon>Thermoleophilia</taxon>
        <taxon>Solirubrobacterales</taxon>
        <taxon>Solirubrobacteraceae</taxon>
        <taxon>Solirubrobacter</taxon>
    </lineage>
</organism>
<dbReference type="InterPro" id="IPR000719">
    <property type="entry name" value="Prot_kinase_dom"/>
</dbReference>
<keyword evidence="3" id="KW-0808">Transferase</keyword>
<evidence type="ECO:0000256" key="4">
    <source>
        <dbReference type="ARBA" id="ARBA00022741"/>
    </source>
</evidence>
<comment type="caution">
    <text evidence="8">The sequence shown here is derived from an EMBL/GenBank/DDBJ whole genome shotgun (WGS) entry which is preliminary data.</text>
</comment>
<dbReference type="RefSeq" id="WP_270038702.1">
    <property type="nucleotide sequence ID" value="NZ_JAPDOD010000003.1"/>
</dbReference>
<evidence type="ECO:0000313" key="9">
    <source>
        <dbReference type="Proteomes" id="UP001149140"/>
    </source>
</evidence>
<evidence type="ECO:0000256" key="2">
    <source>
        <dbReference type="ARBA" id="ARBA00022527"/>
    </source>
</evidence>